<dbReference type="Pfam" id="PF13976">
    <property type="entry name" value="gag_pre-integrs"/>
    <property type="match status" value="1"/>
</dbReference>
<name>I1PPB5_ORYGL</name>
<dbReference type="AlphaFoldDB" id="I1PPB5"/>
<dbReference type="PANTHER" id="PTHR47592">
    <property type="entry name" value="PBF68 PROTEIN"/>
    <property type="match status" value="1"/>
</dbReference>
<dbReference type="Gramene" id="ORGLA04G0203400.1">
    <property type="protein sequence ID" value="ORGLA04G0203400.1"/>
    <property type="gene ID" value="ORGLA04G0203400"/>
</dbReference>
<evidence type="ECO:0000313" key="3">
    <source>
        <dbReference type="EnsemblPlants" id="ORGLA04G0203400.1"/>
    </source>
</evidence>
<reference evidence="3" key="1">
    <citation type="submission" date="2015-06" db="UniProtKB">
        <authorList>
            <consortium name="EnsemblPlants"/>
        </authorList>
    </citation>
    <scope>IDENTIFICATION</scope>
</reference>
<feature type="domain" description="Retrovirus-related Pol polyprotein from transposon TNT 1-94-like beta-barrel" evidence="2">
    <location>
        <begin position="4"/>
        <end position="54"/>
    </location>
</feature>
<feature type="domain" description="GAG-pre-integrase" evidence="1">
    <location>
        <begin position="80"/>
        <end position="148"/>
    </location>
</feature>
<accession>I1PPB5</accession>
<dbReference type="eggNOG" id="KOG0017">
    <property type="taxonomic scope" value="Eukaryota"/>
</dbReference>
<dbReference type="InterPro" id="IPR025724">
    <property type="entry name" value="GAG-pre-integrase_dom"/>
</dbReference>
<dbReference type="Proteomes" id="UP000007306">
    <property type="component" value="Chromosome 4"/>
</dbReference>
<dbReference type="HOGENOM" id="CLU_001650_13_2_1"/>
<dbReference type="InterPro" id="IPR054722">
    <property type="entry name" value="PolX-like_BBD"/>
</dbReference>
<dbReference type="EnsemblPlants" id="ORGLA04G0203400.1">
    <property type="protein sequence ID" value="ORGLA04G0203400.1"/>
    <property type="gene ID" value="ORGLA04G0203400"/>
</dbReference>
<dbReference type="Pfam" id="PF22936">
    <property type="entry name" value="Pol_BBD"/>
    <property type="match status" value="1"/>
</dbReference>
<dbReference type="PANTHER" id="PTHR47592:SF27">
    <property type="entry name" value="OS08G0421700 PROTEIN"/>
    <property type="match status" value="1"/>
</dbReference>
<reference evidence="3 4" key="2">
    <citation type="submission" date="2018-04" db="EMBL/GenBank/DDBJ databases">
        <title>OglaRS2 (Oryza glaberrima Reference Sequence Version 2).</title>
        <authorList>
            <person name="Zhang J."/>
            <person name="Kudrna D."/>
            <person name="Lee S."/>
            <person name="Talag J."/>
            <person name="Rajasekar S."/>
            <person name="Wing R.A."/>
        </authorList>
    </citation>
    <scope>NUCLEOTIDE SEQUENCE [LARGE SCALE GENOMIC DNA]</scope>
    <source>
        <strain evidence="3 4">cv. IRGC 96717</strain>
    </source>
</reference>
<keyword evidence="4" id="KW-1185">Reference proteome</keyword>
<protein>
    <submittedName>
        <fullName evidence="3">Uncharacterized protein</fullName>
    </submittedName>
</protein>
<evidence type="ECO:0000259" key="2">
    <source>
        <dbReference type="Pfam" id="PF22936"/>
    </source>
</evidence>
<organism evidence="3 4">
    <name type="scientific">Oryza glaberrima</name>
    <name type="common">African rice</name>
    <dbReference type="NCBI Taxonomy" id="4538"/>
    <lineage>
        <taxon>Eukaryota</taxon>
        <taxon>Viridiplantae</taxon>
        <taxon>Streptophyta</taxon>
        <taxon>Embryophyta</taxon>
        <taxon>Tracheophyta</taxon>
        <taxon>Spermatophyta</taxon>
        <taxon>Magnoliopsida</taxon>
        <taxon>Liliopsida</taxon>
        <taxon>Poales</taxon>
        <taxon>Poaceae</taxon>
        <taxon>BOP clade</taxon>
        <taxon>Oryzoideae</taxon>
        <taxon>Oryzeae</taxon>
        <taxon>Oryzinae</taxon>
        <taxon>Oryza</taxon>
    </lineage>
</organism>
<evidence type="ECO:0000259" key="1">
    <source>
        <dbReference type="Pfam" id="PF13976"/>
    </source>
</evidence>
<evidence type="ECO:0000313" key="4">
    <source>
        <dbReference type="Proteomes" id="UP000007306"/>
    </source>
</evidence>
<sequence length="167" mass="18206">VARGSTVLMGNGSHASVHGVGTVDLKFTSGKIVQHVPSINRNLVSGSRLTRDGFKLVFESNKVVVSKHGYFIGKGYECGGLFCFSLSDFCNKSVNHICGSVDCEANVWHSRLCHINFGLMSRLSSMCLIPKFSIVKGSKCHSCVQSKQPRKPHKAAEERNLAPLELL</sequence>
<proteinExistence type="predicted"/>
<dbReference type="STRING" id="4538.I1PPB5"/>